<dbReference type="GO" id="GO:0140096">
    <property type="term" value="F:catalytic activity, acting on a protein"/>
    <property type="evidence" value="ECO:0007669"/>
    <property type="project" value="UniProtKB-ARBA"/>
</dbReference>
<dbReference type="GO" id="GO:0005524">
    <property type="term" value="F:ATP binding"/>
    <property type="evidence" value="ECO:0007669"/>
    <property type="project" value="UniProtKB-KW"/>
</dbReference>
<dbReference type="InterPro" id="IPR045864">
    <property type="entry name" value="aa-tRNA-synth_II/BPL/LPL"/>
</dbReference>
<proteinExistence type="inferred from homology"/>
<dbReference type="CDD" id="cd00773">
    <property type="entry name" value="HisRS-like_core"/>
    <property type="match status" value="1"/>
</dbReference>
<evidence type="ECO:0000256" key="11">
    <source>
        <dbReference type="PIRSR" id="PIRSR001549-1"/>
    </source>
</evidence>
<evidence type="ECO:0000256" key="8">
    <source>
        <dbReference type="ARBA" id="ARBA00023146"/>
    </source>
</evidence>
<evidence type="ECO:0000313" key="14">
    <source>
        <dbReference type="Proteomes" id="UP000650466"/>
    </source>
</evidence>
<dbReference type="GO" id="GO:0016740">
    <property type="term" value="F:transferase activity"/>
    <property type="evidence" value="ECO:0007669"/>
    <property type="project" value="UniProtKB-ARBA"/>
</dbReference>
<dbReference type="PANTHER" id="PTHR11476">
    <property type="entry name" value="HISTIDYL-TRNA SYNTHETASE"/>
    <property type="match status" value="1"/>
</dbReference>
<evidence type="ECO:0000256" key="10">
    <source>
        <dbReference type="NCBIfam" id="TIGR00442"/>
    </source>
</evidence>
<feature type="binding site" evidence="11">
    <location>
        <position position="125"/>
    </location>
    <ligand>
        <name>L-histidine</name>
        <dbReference type="ChEBI" id="CHEBI:57595"/>
    </ligand>
</feature>
<keyword evidence="14" id="KW-1185">Reference proteome</keyword>
<sequence>MQNVKGTNDYWGEEQALRQKVEANLKELFEVYDYDGMETPILNEEALLTSKYAGGEEILKEMYRLSDQGKRNLALRYDLTIPFAKVVASQPALQLPFKRYEIGKVFRDGPVKKGRLREFTQCDVDCVGIAGPEGEAELMQLAAAAFMKLGIPIVIKWNNRKFLTEWLVRVGVPIDAHLSVMLSLDKLAKIGVEGVKAELAMKGLRDDVLTRIAAFISVEPPTFEQMTGEFELDQSHGAEEVRKLQLLLSQSNLDTVCRFDPFLSRGLSFYTGTVYEIMDVTGIYSSSLGGGGRYDTIVGHFAGSEDAGIPAVGLSFGLESIMEMLRNREGHGSRTQTIVVPLGQEAAGEAFRMTTELRLAGIRARMASEKRKLKKLLASVSEQGLRFVILIGSDEMALNAVRLKDMYEQTETMMPMDQAIYCIERIYPPASFS</sequence>
<dbReference type="EMBL" id="JACVVD010000009">
    <property type="protein sequence ID" value="MBD0383092.1"/>
    <property type="molecule type" value="Genomic_DNA"/>
</dbReference>
<dbReference type="GO" id="GO:0006427">
    <property type="term" value="P:histidyl-tRNA aminoacylation"/>
    <property type="evidence" value="ECO:0007669"/>
    <property type="project" value="UniProtKB-UniRule"/>
</dbReference>
<evidence type="ECO:0000256" key="6">
    <source>
        <dbReference type="ARBA" id="ARBA00022840"/>
    </source>
</evidence>
<dbReference type="SUPFAM" id="SSF52954">
    <property type="entry name" value="Class II aaRS ABD-related"/>
    <property type="match status" value="1"/>
</dbReference>
<gene>
    <name evidence="13" type="primary">hisS</name>
    <name evidence="13" type="ORF">ICC18_23555</name>
</gene>
<dbReference type="InterPro" id="IPR015807">
    <property type="entry name" value="His-tRNA-ligase"/>
</dbReference>
<reference evidence="13" key="1">
    <citation type="submission" date="2020-09" db="EMBL/GenBank/DDBJ databases">
        <title>Draft Genome Sequence of Paenibacillus sp. WST5.</title>
        <authorList>
            <person name="Bao Z."/>
        </authorList>
    </citation>
    <scope>NUCLEOTIDE SEQUENCE</scope>
    <source>
        <strain evidence="13">WST5</strain>
    </source>
</reference>
<keyword evidence="5" id="KW-0547">Nucleotide-binding</keyword>
<dbReference type="InterPro" id="IPR004154">
    <property type="entry name" value="Anticodon-bd"/>
</dbReference>
<evidence type="ECO:0000256" key="1">
    <source>
        <dbReference type="ARBA" id="ARBA00008226"/>
    </source>
</evidence>
<dbReference type="SUPFAM" id="SSF55681">
    <property type="entry name" value="Class II aaRS and biotin synthetases"/>
    <property type="match status" value="1"/>
</dbReference>
<dbReference type="Pfam" id="PF03129">
    <property type="entry name" value="HGTP_anticodon"/>
    <property type="match status" value="1"/>
</dbReference>
<dbReference type="PROSITE" id="PS50862">
    <property type="entry name" value="AA_TRNA_LIGASE_II"/>
    <property type="match status" value="1"/>
</dbReference>
<keyword evidence="4" id="KW-0963">Cytoplasm</keyword>
<dbReference type="Proteomes" id="UP000650466">
    <property type="component" value="Unassembled WGS sequence"/>
</dbReference>
<comment type="similarity">
    <text evidence="1">Belongs to the class-II aminoacyl-tRNA synthetase family.</text>
</comment>
<dbReference type="InterPro" id="IPR004516">
    <property type="entry name" value="HisRS/HisZ"/>
</dbReference>
<keyword evidence="8" id="KW-0030">Aminoacyl-tRNA synthetase</keyword>
<feature type="binding site" evidence="11">
    <location>
        <position position="265"/>
    </location>
    <ligand>
        <name>L-histidine</name>
        <dbReference type="ChEBI" id="CHEBI:57595"/>
    </ligand>
</feature>
<dbReference type="AlphaFoldDB" id="A0A926KTA1"/>
<comment type="caution">
    <text evidence="13">The sequence shown here is derived from an EMBL/GenBank/DDBJ whole genome shotgun (WGS) entry which is preliminary data.</text>
</comment>
<dbReference type="Pfam" id="PF13393">
    <property type="entry name" value="tRNA-synt_His"/>
    <property type="match status" value="1"/>
</dbReference>
<dbReference type="PIRSF" id="PIRSF001549">
    <property type="entry name" value="His-tRNA_synth"/>
    <property type="match status" value="1"/>
</dbReference>
<organism evidence="13 14">
    <name type="scientific">Paenibacillus sedimenti</name>
    <dbReference type="NCBI Taxonomy" id="2770274"/>
    <lineage>
        <taxon>Bacteria</taxon>
        <taxon>Bacillati</taxon>
        <taxon>Bacillota</taxon>
        <taxon>Bacilli</taxon>
        <taxon>Bacillales</taxon>
        <taxon>Paenibacillaceae</taxon>
        <taxon>Paenibacillus</taxon>
    </lineage>
</organism>
<evidence type="ECO:0000256" key="7">
    <source>
        <dbReference type="ARBA" id="ARBA00022917"/>
    </source>
</evidence>
<protein>
    <recommendedName>
        <fullName evidence="3 10">Histidine--tRNA ligase</fullName>
        <ecNumber evidence="2 10">6.1.1.21</ecNumber>
    </recommendedName>
</protein>
<evidence type="ECO:0000256" key="3">
    <source>
        <dbReference type="ARBA" id="ARBA00017399"/>
    </source>
</evidence>
<dbReference type="Gene3D" id="3.40.50.800">
    <property type="entry name" value="Anticodon-binding domain"/>
    <property type="match status" value="1"/>
</dbReference>
<dbReference type="GO" id="GO:0004821">
    <property type="term" value="F:histidine-tRNA ligase activity"/>
    <property type="evidence" value="ECO:0007669"/>
    <property type="project" value="UniProtKB-UniRule"/>
</dbReference>
<dbReference type="RefSeq" id="WP_188176866.1">
    <property type="nucleotide sequence ID" value="NZ_JACVVD010000009.1"/>
</dbReference>
<feature type="binding site" evidence="11">
    <location>
        <position position="121"/>
    </location>
    <ligand>
        <name>L-histidine</name>
        <dbReference type="ChEBI" id="CHEBI:57595"/>
    </ligand>
</feature>
<dbReference type="GO" id="GO:0005737">
    <property type="term" value="C:cytoplasm"/>
    <property type="evidence" value="ECO:0007669"/>
    <property type="project" value="UniProtKB-UniRule"/>
</dbReference>
<keyword evidence="6" id="KW-0067">ATP-binding</keyword>
<evidence type="ECO:0000256" key="9">
    <source>
        <dbReference type="ARBA" id="ARBA00047639"/>
    </source>
</evidence>
<evidence type="ECO:0000259" key="12">
    <source>
        <dbReference type="PROSITE" id="PS50862"/>
    </source>
</evidence>
<keyword evidence="7" id="KW-0648">Protein biosynthesis</keyword>
<comment type="catalytic activity">
    <reaction evidence="9">
        <text>tRNA(His) + L-histidine + ATP = L-histidyl-tRNA(His) + AMP + diphosphate + H(+)</text>
        <dbReference type="Rhea" id="RHEA:17313"/>
        <dbReference type="Rhea" id="RHEA-COMP:9665"/>
        <dbReference type="Rhea" id="RHEA-COMP:9689"/>
        <dbReference type="ChEBI" id="CHEBI:15378"/>
        <dbReference type="ChEBI" id="CHEBI:30616"/>
        <dbReference type="ChEBI" id="CHEBI:33019"/>
        <dbReference type="ChEBI" id="CHEBI:57595"/>
        <dbReference type="ChEBI" id="CHEBI:78442"/>
        <dbReference type="ChEBI" id="CHEBI:78527"/>
        <dbReference type="ChEBI" id="CHEBI:456215"/>
        <dbReference type="EC" id="6.1.1.21"/>
    </reaction>
</comment>
<evidence type="ECO:0000256" key="5">
    <source>
        <dbReference type="ARBA" id="ARBA00022741"/>
    </source>
</evidence>
<dbReference type="InterPro" id="IPR006195">
    <property type="entry name" value="aa-tRNA-synth_II"/>
</dbReference>
<dbReference type="NCBIfam" id="TIGR00442">
    <property type="entry name" value="hisS"/>
    <property type="match status" value="1"/>
</dbReference>
<dbReference type="InterPro" id="IPR041715">
    <property type="entry name" value="HisRS-like_core"/>
</dbReference>
<evidence type="ECO:0000256" key="2">
    <source>
        <dbReference type="ARBA" id="ARBA00012815"/>
    </source>
</evidence>
<evidence type="ECO:0000256" key="4">
    <source>
        <dbReference type="ARBA" id="ARBA00022490"/>
    </source>
</evidence>
<feature type="binding site" evidence="11">
    <location>
        <begin position="78"/>
        <end position="80"/>
    </location>
    <ligand>
        <name>L-histidine</name>
        <dbReference type="ChEBI" id="CHEBI:57595"/>
    </ligand>
</feature>
<dbReference type="InterPro" id="IPR036621">
    <property type="entry name" value="Anticodon-bd_dom_sf"/>
</dbReference>
<evidence type="ECO:0000313" key="13">
    <source>
        <dbReference type="EMBL" id="MBD0383092.1"/>
    </source>
</evidence>
<name>A0A926KTA1_9BACL</name>
<feature type="domain" description="Aminoacyl-transfer RNA synthetases class-II family profile" evidence="12">
    <location>
        <begin position="1"/>
        <end position="341"/>
    </location>
</feature>
<dbReference type="Gene3D" id="3.30.930.10">
    <property type="entry name" value="Bira Bifunctional Protein, Domain 2"/>
    <property type="match status" value="1"/>
</dbReference>
<dbReference type="PANTHER" id="PTHR11476:SF7">
    <property type="entry name" value="HISTIDINE--TRNA LIGASE"/>
    <property type="match status" value="1"/>
</dbReference>
<dbReference type="EC" id="6.1.1.21" evidence="2 10"/>
<keyword evidence="13" id="KW-0436">Ligase</keyword>
<feature type="binding site" evidence="11">
    <location>
        <position position="107"/>
    </location>
    <ligand>
        <name>L-histidine</name>
        <dbReference type="ChEBI" id="CHEBI:57595"/>
    </ligand>
</feature>
<accession>A0A926KTA1</accession>